<gene>
    <name evidence="2" type="ORF">LEP1GSC116_3581</name>
</gene>
<name>M6RBQ2_LEPIR</name>
<dbReference type="Gene3D" id="1.10.10.10">
    <property type="entry name" value="Winged helix-like DNA-binding domain superfamily/Winged helix DNA-binding domain"/>
    <property type="match status" value="1"/>
</dbReference>
<accession>M6RBQ2</accession>
<proteinExistence type="predicted"/>
<feature type="domain" description="ATP-dependent DNA helicase RecQ zinc-binding" evidence="1">
    <location>
        <begin position="13"/>
        <end position="57"/>
    </location>
</feature>
<comment type="caution">
    <text evidence="2">The sequence shown here is derived from an EMBL/GenBank/DDBJ whole genome shotgun (WGS) entry which is preliminary data.</text>
</comment>
<dbReference type="Proteomes" id="UP000012092">
    <property type="component" value="Unassembled WGS sequence"/>
</dbReference>
<dbReference type="EMBL" id="AHNZ02000901">
    <property type="protein sequence ID" value="EMO03161.1"/>
    <property type="molecule type" value="Genomic_DNA"/>
</dbReference>
<dbReference type="InterPro" id="IPR032284">
    <property type="entry name" value="RecQ_Zn-bd"/>
</dbReference>
<dbReference type="InterPro" id="IPR036388">
    <property type="entry name" value="WH-like_DNA-bd_sf"/>
</dbReference>
<organism evidence="2 3">
    <name type="scientific">Leptospira interrogans serovar Icterohaemorrhagiae str. Verdun HP</name>
    <dbReference type="NCBI Taxonomy" id="1049910"/>
    <lineage>
        <taxon>Bacteria</taxon>
        <taxon>Pseudomonadati</taxon>
        <taxon>Spirochaetota</taxon>
        <taxon>Spirochaetia</taxon>
        <taxon>Leptospirales</taxon>
        <taxon>Leptospiraceae</taxon>
        <taxon>Leptospira</taxon>
    </lineage>
</organism>
<evidence type="ECO:0000313" key="3">
    <source>
        <dbReference type="Proteomes" id="UP000012092"/>
    </source>
</evidence>
<evidence type="ECO:0000313" key="2">
    <source>
        <dbReference type="EMBL" id="EMO03161.1"/>
    </source>
</evidence>
<sequence length="63" mass="7441">MPEALCSAELLELKKKTSLKRLYQMLLYLKSEKCRREFVYEYFDAKFSECGNCDICKNSSESK</sequence>
<dbReference type="Pfam" id="PF16124">
    <property type="entry name" value="RecQ_Zn_bind"/>
    <property type="match status" value="1"/>
</dbReference>
<reference evidence="2 3" key="1">
    <citation type="submission" date="2013-01" db="EMBL/GenBank/DDBJ databases">
        <authorList>
            <person name="Harkins D.M."/>
            <person name="Durkin A.S."/>
            <person name="Brinkac L.M."/>
            <person name="Haft D.H."/>
            <person name="Selengut J.D."/>
            <person name="Sanka R."/>
            <person name="DePew J."/>
            <person name="Purushe J."/>
            <person name="Picardeau M."/>
            <person name="Werts C."/>
            <person name="Goarant C."/>
            <person name="Vinetz J.M."/>
            <person name="Sutton G.G."/>
            <person name="Nierman W.C."/>
            <person name="Fouts D.E."/>
        </authorList>
    </citation>
    <scope>NUCLEOTIDE SEQUENCE [LARGE SCALE GENOMIC DNA]</scope>
    <source>
        <strain evidence="2 3">Verdun HP</strain>
    </source>
</reference>
<protein>
    <recommendedName>
        <fullName evidence="1">ATP-dependent DNA helicase RecQ zinc-binding domain-containing protein</fullName>
    </recommendedName>
</protein>
<dbReference type="AlphaFoldDB" id="M6RBQ2"/>
<evidence type="ECO:0000259" key="1">
    <source>
        <dbReference type="Pfam" id="PF16124"/>
    </source>
</evidence>